<sequence>MTSSWPLPRKVKTKTIPPKRGPTFQGLLFLGVHDLTLVQLVEGHTHPSSRSNRRPNILGEPRGTFGKVDGPEIVWKRVFEMKG</sequence>
<reference evidence="2 3" key="1">
    <citation type="submission" date="2021-06" db="EMBL/GenBank/DDBJ databases">
        <title>Caerostris darwini draft genome.</title>
        <authorList>
            <person name="Kono N."/>
            <person name="Arakawa K."/>
        </authorList>
    </citation>
    <scope>NUCLEOTIDE SEQUENCE [LARGE SCALE GENOMIC DNA]</scope>
</reference>
<organism evidence="2 3">
    <name type="scientific">Caerostris darwini</name>
    <dbReference type="NCBI Taxonomy" id="1538125"/>
    <lineage>
        <taxon>Eukaryota</taxon>
        <taxon>Metazoa</taxon>
        <taxon>Ecdysozoa</taxon>
        <taxon>Arthropoda</taxon>
        <taxon>Chelicerata</taxon>
        <taxon>Arachnida</taxon>
        <taxon>Araneae</taxon>
        <taxon>Araneomorphae</taxon>
        <taxon>Entelegynae</taxon>
        <taxon>Araneoidea</taxon>
        <taxon>Araneidae</taxon>
        <taxon>Caerostris</taxon>
    </lineage>
</organism>
<dbReference type="AlphaFoldDB" id="A0AAV4UZV7"/>
<accession>A0AAV4UZV7</accession>
<comment type="caution">
    <text evidence="2">The sequence shown here is derived from an EMBL/GenBank/DDBJ whole genome shotgun (WGS) entry which is preliminary data.</text>
</comment>
<feature type="region of interest" description="Disordered" evidence="1">
    <location>
        <begin position="43"/>
        <end position="64"/>
    </location>
</feature>
<dbReference type="Proteomes" id="UP001054837">
    <property type="component" value="Unassembled WGS sequence"/>
</dbReference>
<evidence type="ECO:0000313" key="3">
    <source>
        <dbReference type="Proteomes" id="UP001054837"/>
    </source>
</evidence>
<name>A0AAV4UZV7_9ARAC</name>
<gene>
    <name evidence="2" type="ORF">CDAR_105681</name>
</gene>
<dbReference type="EMBL" id="BPLQ01012188">
    <property type="protein sequence ID" value="GIY63501.1"/>
    <property type="molecule type" value="Genomic_DNA"/>
</dbReference>
<protein>
    <submittedName>
        <fullName evidence="2">Uncharacterized protein</fullName>
    </submittedName>
</protein>
<evidence type="ECO:0000256" key="1">
    <source>
        <dbReference type="SAM" id="MobiDB-lite"/>
    </source>
</evidence>
<keyword evidence="3" id="KW-1185">Reference proteome</keyword>
<evidence type="ECO:0000313" key="2">
    <source>
        <dbReference type="EMBL" id="GIY63501.1"/>
    </source>
</evidence>
<proteinExistence type="predicted"/>